<protein>
    <submittedName>
        <fullName evidence="4">Uncharacterized protein LOC114324586</fullName>
    </submittedName>
</protein>
<dbReference type="OrthoDB" id="6334967at2759"/>
<evidence type="ECO:0000256" key="1">
    <source>
        <dbReference type="SAM" id="MobiDB-lite"/>
    </source>
</evidence>
<keyword evidence="2" id="KW-0472">Membrane</keyword>
<dbReference type="PANTHER" id="PTHR21879">
    <property type="entry name" value="FI03362P-RELATED-RELATED"/>
    <property type="match status" value="1"/>
</dbReference>
<dbReference type="InParanoid" id="A0A6P7F2Y7"/>
<accession>A0A6P7F2Y7</accession>
<keyword evidence="3" id="KW-0732">Signal</keyword>
<dbReference type="KEGG" id="dvv:114324586"/>
<dbReference type="GO" id="GO:0016020">
    <property type="term" value="C:membrane"/>
    <property type="evidence" value="ECO:0007669"/>
    <property type="project" value="TreeGrafter"/>
</dbReference>
<feature type="region of interest" description="Disordered" evidence="1">
    <location>
        <begin position="284"/>
        <end position="305"/>
    </location>
</feature>
<proteinExistence type="predicted"/>
<feature type="region of interest" description="Disordered" evidence="1">
    <location>
        <begin position="342"/>
        <end position="371"/>
    </location>
</feature>
<dbReference type="FunCoup" id="A0A6P7F2Y7">
    <property type="interactions" value="24"/>
</dbReference>
<evidence type="ECO:0000256" key="3">
    <source>
        <dbReference type="SAM" id="SignalP"/>
    </source>
</evidence>
<dbReference type="RefSeq" id="XP_028128253.1">
    <property type="nucleotide sequence ID" value="XM_028272452.1"/>
</dbReference>
<gene>
    <name evidence="4" type="primary">LOC114324586</name>
</gene>
<reference evidence="4" key="1">
    <citation type="submission" date="2025-08" db="UniProtKB">
        <authorList>
            <consortium name="RefSeq"/>
        </authorList>
    </citation>
    <scope>IDENTIFICATION</scope>
    <source>
        <tissue evidence="4">Whole insect</tissue>
    </source>
</reference>
<dbReference type="PANTHER" id="PTHR21879:SF4">
    <property type="entry name" value="OSIRIS 17, ISOFORM C"/>
    <property type="match status" value="1"/>
</dbReference>
<feature type="transmembrane region" description="Helical" evidence="2">
    <location>
        <begin position="191"/>
        <end position="213"/>
    </location>
</feature>
<evidence type="ECO:0000313" key="4">
    <source>
        <dbReference type="RefSeq" id="XP_028128253.1"/>
    </source>
</evidence>
<feature type="signal peptide" evidence="3">
    <location>
        <begin position="1"/>
        <end position="18"/>
    </location>
</feature>
<sequence>MLSYLIIIAIVSNAQVFGSNSTFNNVTALTAGNDLWFGLVRDCQEPTVSCIKNSIYNFLKNTFDYDRDLNFTSFMKFSKNNIIYKTPINQSITTGIENNFLIGDESPFEEISRSLKDHSKKFLMTHDLELQLPDPFFLGATLQISPRNVDESGTMLNLQLIPKDLKRSIGEGRILGNLIGKIIKKYITDRLLYALLAILVVIKLLAVNVIFFLPSMLGVVTAKKLIVKVLLFLFPALHHLFKLCEYTPYGAKHHIHKHQIAHIHQVAGGYHHHKPHVEVYDEHPHHHGHGHEIDHHSHDYGHGHDHGHGYPEIDHYSEFAHKDDTNYGDDSYPAASYENEVYHKDPDESDNSLFGSGHSSKRPKHGGKKPMTATEIENMILRAEKEALIKNRLQKERQRIHEENLKLQDQLNTALKIQQKLKLHAAVATAKLKPGKKKPLHLLAPLIPPPLPSPVNQYPQNSFAEPPTYLPDVANSVHLTENSQPGEFAEPPTNFVAPTSNFVAPPTSFIEPIPPIKSSVLTPGILGAGLPGETVQAVQSFLSQKSIQNQKGIFPVYSVQQTEQFEVPEYTKKVNPQPVTEKQIVVHTQKVANSRKSDQLTPEEELYQAASITYDSFYSPILEKIDGVLHSLSFVEEPCKERLICSMYKNPEKFSPHSNLISAELSRDPKELKKPTSTNAAVIRFYKYVQAARDGQDQRDCIRLYPSCIVNTEV</sequence>
<feature type="chain" id="PRO_5028118605" evidence="3">
    <location>
        <begin position="19"/>
        <end position="714"/>
    </location>
</feature>
<keyword evidence="2" id="KW-0812">Transmembrane</keyword>
<name>A0A6P7F2Y7_DIAVI</name>
<dbReference type="Pfam" id="PF07898">
    <property type="entry name" value="DUF1676"/>
    <property type="match status" value="1"/>
</dbReference>
<evidence type="ECO:0000256" key="2">
    <source>
        <dbReference type="SAM" id="Phobius"/>
    </source>
</evidence>
<dbReference type="AlphaFoldDB" id="A0A6P7F2Y7"/>
<organism evidence="4">
    <name type="scientific">Diabrotica virgifera virgifera</name>
    <name type="common">western corn rootworm</name>
    <dbReference type="NCBI Taxonomy" id="50390"/>
    <lineage>
        <taxon>Eukaryota</taxon>
        <taxon>Metazoa</taxon>
        <taxon>Ecdysozoa</taxon>
        <taxon>Arthropoda</taxon>
        <taxon>Hexapoda</taxon>
        <taxon>Insecta</taxon>
        <taxon>Pterygota</taxon>
        <taxon>Neoptera</taxon>
        <taxon>Endopterygota</taxon>
        <taxon>Coleoptera</taxon>
        <taxon>Polyphaga</taxon>
        <taxon>Cucujiformia</taxon>
        <taxon>Chrysomeloidea</taxon>
        <taxon>Chrysomelidae</taxon>
        <taxon>Galerucinae</taxon>
        <taxon>Diabroticina</taxon>
        <taxon>Diabroticites</taxon>
        <taxon>Diabrotica</taxon>
    </lineage>
</organism>
<keyword evidence="2" id="KW-1133">Transmembrane helix</keyword>
<dbReference type="InterPro" id="IPR012464">
    <property type="entry name" value="DUF1676"/>
</dbReference>
<feature type="compositionally biased region" description="Basic residues" evidence="1">
    <location>
        <begin position="359"/>
        <end position="368"/>
    </location>
</feature>